<accession>A0A8S4QVI3</accession>
<dbReference type="InterPro" id="IPR020471">
    <property type="entry name" value="AKR"/>
</dbReference>
<dbReference type="EMBL" id="CAKXAJ010018194">
    <property type="protein sequence ID" value="CAH2217509.1"/>
    <property type="molecule type" value="Genomic_DNA"/>
</dbReference>
<dbReference type="Gene3D" id="3.20.20.100">
    <property type="entry name" value="NADP-dependent oxidoreductase domain"/>
    <property type="match status" value="1"/>
</dbReference>
<dbReference type="Proteomes" id="UP000838756">
    <property type="component" value="Unassembled WGS sequence"/>
</dbReference>
<evidence type="ECO:0000313" key="3">
    <source>
        <dbReference type="Proteomes" id="UP000838756"/>
    </source>
</evidence>
<dbReference type="SUPFAM" id="SSF51430">
    <property type="entry name" value="NAD(P)-linked oxidoreductase"/>
    <property type="match status" value="1"/>
</dbReference>
<keyword evidence="3" id="KW-1185">Reference proteome</keyword>
<dbReference type="PROSITE" id="PS00798">
    <property type="entry name" value="ALDOKETO_REDUCTASE_1"/>
    <property type="match status" value="1"/>
</dbReference>
<dbReference type="Pfam" id="PF00248">
    <property type="entry name" value="Aldo_ket_red"/>
    <property type="match status" value="1"/>
</dbReference>
<dbReference type="InterPro" id="IPR018170">
    <property type="entry name" value="Aldo/ket_reductase_CS"/>
</dbReference>
<gene>
    <name evidence="2" type="primary">jg24239</name>
    <name evidence="2" type="ORF">PAEG_LOCUS5398</name>
</gene>
<evidence type="ECO:0000259" key="1">
    <source>
        <dbReference type="Pfam" id="PF00248"/>
    </source>
</evidence>
<dbReference type="InterPro" id="IPR036812">
    <property type="entry name" value="NAD(P)_OxRdtase_dom_sf"/>
</dbReference>
<sequence>MANVPLVVFNNGRSCPVIGLGTWKSKPGEVAQAVKDAIDAGYRHIDCAHIYGNEKEVGEALKTKFLEGVIKR</sequence>
<dbReference type="InterPro" id="IPR023210">
    <property type="entry name" value="NADP_OxRdtase_dom"/>
</dbReference>
<reference evidence="2" key="1">
    <citation type="submission" date="2022-03" db="EMBL/GenBank/DDBJ databases">
        <authorList>
            <person name="Lindestad O."/>
        </authorList>
    </citation>
    <scope>NUCLEOTIDE SEQUENCE</scope>
</reference>
<feature type="domain" description="NADP-dependent oxidoreductase" evidence="1">
    <location>
        <begin position="18"/>
        <end position="63"/>
    </location>
</feature>
<evidence type="ECO:0000313" key="2">
    <source>
        <dbReference type="EMBL" id="CAH2217509.1"/>
    </source>
</evidence>
<protein>
    <submittedName>
        <fullName evidence="2">Jg24239 protein</fullName>
    </submittedName>
</protein>
<dbReference type="OrthoDB" id="416253at2759"/>
<proteinExistence type="predicted"/>
<dbReference type="PANTHER" id="PTHR11732">
    <property type="entry name" value="ALDO/KETO REDUCTASE"/>
    <property type="match status" value="1"/>
</dbReference>
<dbReference type="AlphaFoldDB" id="A0A8S4QVI3"/>
<comment type="caution">
    <text evidence="2">The sequence shown here is derived from an EMBL/GenBank/DDBJ whole genome shotgun (WGS) entry which is preliminary data.</text>
</comment>
<dbReference type="GO" id="GO:0016491">
    <property type="term" value="F:oxidoreductase activity"/>
    <property type="evidence" value="ECO:0007669"/>
    <property type="project" value="InterPro"/>
</dbReference>
<organism evidence="2 3">
    <name type="scientific">Pararge aegeria aegeria</name>
    <dbReference type="NCBI Taxonomy" id="348720"/>
    <lineage>
        <taxon>Eukaryota</taxon>
        <taxon>Metazoa</taxon>
        <taxon>Ecdysozoa</taxon>
        <taxon>Arthropoda</taxon>
        <taxon>Hexapoda</taxon>
        <taxon>Insecta</taxon>
        <taxon>Pterygota</taxon>
        <taxon>Neoptera</taxon>
        <taxon>Endopterygota</taxon>
        <taxon>Lepidoptera</taxon>
        <taxon>Glossata</taxon>
        <taxon>Ditrysia</taxon>
        <taxon>Papilionoidea</taxon>
        <taxon>Nymphalidae</taxon>
        <taxon>Satyrinae</taxon>
        <taxon>Satyrini</taxon>
        <taxon>Parargina</taxon>
        <taxon>Pararge</taxon>
    </lineage>
</organism>
<name>A0A8S4QVI3_9NEOP</name>